<feature type="domain" description="Cytosol aminopeptidase" evidence="15">
    <location>
        <begin position="205"/>
        <end position="516"/>
    </location>
</feature>
<dbReference type="Pfam" id="PF00883">
    <property type="entry name" value="Peptidase_M17"/>
    <property type="match status" value="1"/>
</dbReference>
<sequence length="529" mass="57337">MSRLQFIGSWRRSALELLRFHGALPQSLHCLQVRTKCDEMRGVAVGLYEKEGDHPPKLSAGGDEFDRLGGGKLTDLIRESALTGELGIGRLYHNIGTEYNCLAVVGLGREGAGYNHEEVIDEGMENVRVCAAVGARALQLQGCGEVHVDGMDYAEQAAEGSALAVWRYNMNRRKRDRTHIPKLELYHSSDTEAWTRGLFKAESQNLTRRLCDTPANEMTPLIFAQAAVDALCPCGVTVEVRTMDWIEDKGLASLLTIAKGSCEPPVLLEINYCGTAPEDKPVLLVGKGLTFHSGGLCLKPKRGMDEYRGTVSGAALVVATIRAASALSLPINLSAVLPLCENLPSGMAVKPGDVVTLLNGRTMRVMDPGVAGTVMLADPLLYGQATFKPRLVIDVGSMATGVTSALGGSATGLWTNNSFLWKQFQKAGGYSGDRLWRLPLWIYFKHLVTKFGNFDMCNKGRGPASSCLAAAVLHEMVPCSDWVHLDTHGTGMLAKDGVPPYLLKDRMSGRPTRTLIQFLYQLACKCPAA</sequence>
<evidence type="ECO:0000259" key="16">
    <source>
        <dbReference type="Pfam" id="PF02789"/>
    </source>
</evidence>
<evidence type="ECO:0000256" key="1">
    <source>
        <dbReference type="ARBA" id="ARBA00009528"/>
    </source>
</evidence>
<feature type="domain" description="Peptidase M17 leucyl aminopeptidase N-terminal" evidence="16">
    <location>
        <begin position="45"/>
        <end position="174"/>
    </location>
</feature>
<dbReference type="PANTHER" id="PTHR11963:SF16">
    <property type="entry name" value="CYTOSOL AMINOPEPTIDASE"/>
    <property type="match status" value="1"/>
</dbReference>
<evidence type="ECO:0000313" key="18">
    <source>
        <dbReference type="Proteomes" id="UP000268350"/>
    </source>
</evidence>
<comment type="catalytic activity">
    <reaction evidence="14">
        <text>L-cysteinylglycine + H2O = L-cysteine + glycine</text>
        <dbReference type="Rhea" id="RHEA:28783"/>
        <dbReference type="ChEBI" id="CHEBI:15377"/>
        <dbReference type="ChEBI" id="CHEBI:35235"/>
        <dbReference type="ChEBI" id="CHEBI:57305"/>
        <dbReference type="ChEBI" id="CHEBI:61694"/>
    </reaction>
    <physiologicalReaction direction="left-to-right" evidence="14">
        <dbReference type="Rhea" id="RHEA:28784"/>
    </physiologicalReaction>
</comment>
<evidence type="ECO:0000256" key="12">
    <source>
        <dbReference type="ARBA" id="ARBA00045966"/>
    </source>
</evidence>
<dbReference type="InterPro" id="IPR000819">
    <property type="entry name" value="Peptidase_M17_C"/>
</dbReference>
<dbReference type="Proteomes" id="UP000268350">
    <property type="component" value="Unassembled WGS sequence"/>
</dbReference>
<evidence type="ECO:0000256" key="6">
    <source>
        <dbReference type="ARBA" id="ARBA00023511"/>
    </source>
</evidence>
<dbReference type="GO" id="GO:0005737">
    <property type="term" value="C:cytoplasm"/>
    <property type="evidence" value="ECO:0007669"/>
    <property type="project" value="InterPro"/>
</dbReference>
<dbReference type="OrthoDB" id="412814at2759"/>
<comment type="catalytic activity">
    <reaction evidence="6">
        <text>an S-substituted L-cysteinylglycine + H2O = an S-substituted L-cysteine + glycine</text>
        <dbReference type="Rhea" id="RHEA:60444"/>
        <dbReference type="ChEBI" id="CHEBI:15377"/>
        <dbReference type="ChEBI" id="CHEBI:57305"/>
        <dbReference type="ChEBI" id="CHEBI:58717"/>
        <dbReference type="ChEBI" id="CHEBI:143103"/>
        <dbReference type="EC" id="3.4.13.23"/>
    </reaction>
    <physiologicalReaction direction="left-to-right" evidence="6">
        <dbReference type="Rhea" id="RHEA:60445"/>
    </physiologicalReaction>
</comment>
<proteinExistence type="inferred from homology"/>
<dbReference type="Pfam" id="PF02789">
    <property type="entry name" value="Peptidase_M17_N"/>
    <property type="match status" value="1"/>
</dbReference>
<gene>
    <name evidence="17" type="ORF">DGUA_6G000935</name>
</gene>
<dbReference type="InterPro" id="IPR008283">
    <property type="entry name" value="Peptidase_M17_N"/>
</dbReference>
<reference evidence="18" key="1">
    <citation type="submission" date="2018-01" db="EMBL/GenBank/DDBJ databases">
        <authorList>
            <person name="Alioto T."/>
            <person name="Alioto T."/>
        </authorList>
    </citation>
    <scope>NUCLEOTIDE SEQUENCE [LARGE SCALE GENOMIC DNA]</scope>
</reference>
<evidence type="ECO:0000256" key="8">
    <source>
        <dbReference type="ARBA" id="ARBA00029605"/>
    </source>
</evidence>
<dbReference type="PANTHER" id="PTHR11963">
    <property type="entry name" value="LEUCINE AMINOPEPTIDASE-RELATED"/>
    <property type="match status" value="1"/>
</dbReference>
<evidence type="ECO:0000256" key="10">
    <source>
        <dbReference type="ARBA" id="ARBA00030997"/>
    </source>
</evidence>
<comment type="function">
    <text evidence="12">Cytosolic metallopeptidase that catalyzes the removal of unsubstituted N-terminal hydrophobic amino acids from various peptides. The presence of Zn(2+) ions is essential for the peptidase activity, and the association with other cofactors can modulate the substrate spectificity of the enzyme. For instance, in the presence of Mn(2+), it displays a specific Cys-Gly hydrolyzing activity of Cys-Gly-S-conjugates. Involved in the metabolism of glutathione and in the degradation of glutathione S-conjugates, which may play a role in the control of the cell redox status.</text>
</comment>
<protein>
    <recommendedName>
        <fullName evidence="2">Cytosol aminopeptidase</fullName>
        <ecNumber evidence="7">3.4.13.23</ecNumber>
    </recommendedName>
    <alternativeName>
        <fullName evidence="10">Cysteinylglycine-S-conjugate dipeptidase</fullName>
    </alternativeName>
    <alternativeName>
        <fullName evidence="11">Leucine aminopeptidase 3</fullName>
    </alternativeName>
    <alternativeName>
        <fullName evidence="9">Proline aminopeptidase</fullName>
    </alternativeName>
    <alternativeName>
        <fullName evidence="8">Prolyl aminopeptidase</fullName>
    </alternativeName>
</protein>
<dbReference type="GO" id="GO:0030145">
    <property type="term" value="F:manganese ion binding"/>
    <property type="evidence" value="ECO:0007669"/>
    <property type="project" value="InterPro"/>
</dbReference>
<evidence type="ECO:0000256" key="14">
    <source>
        <dbReference type="ARBA" id="ARBA00049107"/>
    </source>
</evidence>
<dbReference type="EMBL" id="OUUW01000001">
    <property type="protein sequence ID" value="SPP73453.1"/>
    <property type="molecule type" value="Genomic_DNA"/>
</dbReference>
<accession>A0A3B0J2T8</accession>
<dbReference type="EC" id="3.4.13.23" evidence="7"/>
<evidence type="ECO:0000259" key="15">
    <source>
        <dbReference type="Pfam" id="PF00883"/>
    </source>
</evidence>
<comment type="catalytic activity">
    <reaction evidence="13">
        <text>S-benzyl-L-cysteinylglycine + H2O = S-benzyl-L-cysteine + glycine</text>
        <dbReference type="Rhea" id="RHEA:62568"/>
        <dbReference type="ChEBI" id="CHEBI:15377"/>
        <dbReference type="ChEBI" id="CHEBI:57305"/>
        <dbReference type="ChEBI" id="CHEBI:145802"/>
        <dbReference type="ChEBI" id="CHEBI:145803"/>
    </reaction>
    <physiologicalReaction direction="left-to-right" evidence="13">
        <dbReference type="Rhea" id="RHEA:62569"/>
    </physiologicalReaction>
</comment>
<evidence type="ECO:0000256" key="9">
    <source>
        <dbReference type="ARBA" id="ARBA00030930"/>
    </source>
</evidence>
<dbReference type="InterPro" id="IPR043472">
    <property type="entry name" value="Macro_dom-like"/>
</dbReference>
<dbReference type="InterPro" id="IPR011356">
    <property type="entry name" value="Leucine_aapep/pepB"/>
</dbReference>
<keyword evidence="5" id="KW-0378">Hydrolase</keyword>
<comment type="similarity">
    <text evidence="1">Belongs to the peptidase M17 family.</text>
</comment>
<keyword evidence="18" id="KW-1185">Reference proteome</keyword>
<dbReference type="SUPFAM" id="SSF53187">
    <property type="entry name" value="Zn-dependent exopeptidases"/>
    <property type="match status" value="1"/>
</dbReference>
<dbReference type="GO" id="GO:0070006">
    <property type="term" value="F:metalloaminopeptidase activity"/>
    <property type="evidence" value="ECO:0007669"/>
    <property type="project" value="InterPro"/>
</dbReference>
<dbReference type="PRINTS" id="PR00481">
    <property type="entry name" value="LAMNOPPTDASE"/>
</dbReference>
<evidence type="ECO:0000256" key="4">
    <source>
        <dbReference type="ARBA" id="ARBA00022670"/>
    </source>
</evidence>
<dbReference type="Gene3D" id="3.40.630.10">
    <property type="entry name" value="Zn peptidases"/>
    <property type="match status" value="1"/>
</dbReference>
<evidence type="ECO:0000313" key="17">
    <source>
        <dbReference type="EMBL" id="SPP73453.1"/>
    </source>
</evidence>
<dbReference type="STRING" id="7266.A0A3B0J2T8"/>
<evidence type="ECO:0000256" key="7">
    <source>
        <dbReference type="ARBA" id="ARBA00023625"/>
    </source>
</evidence>
<dbReference type="AlphaFoldDB" id="A0A3B0J2T8"/>
<evidence type="ECO:0000256" key="2">
    <source>
        <dbReference type="ARBA" id="ARBA00014190"/>
    </source>
</evidence>
<evidence type="ECO:0000256" key="3">
    <source>
        <dbReference type="ARBA" id="ARBA00022438"/>
    </source>
</evidence>
<evidence type="ECO:0000256" key="11">
    <source>
        <dbReference type="ARBA" id="ARBA00031564"/>
    </source>
</evidence>
<dbReference type="SUPFAM" id="SSF52949">
    <property type="entry name" value="Macro domain-like"/>
    <property type="match status" value="1"/>
</dbReference>
<name>A0A3B0J2T8_DROGU</name>
<organism evidence="17 18">
    <name type="scientific">Drosophila guanche</name>
    <name type="common">Fruit fly</name>
    <dbReference type="NCBI Taxonomy" id="7266"/>
    <lineage>
        <taxon>Eukaryota</taxon>
        <taxon>Metazoa</taxon>
        <taxon>Ecdysozoa</taxon>
        <taxon>Arthropoda</taxon>
        <taxon>Hexapoda</taxon>
        <taxon>Insecta</taxon>
        <taxon>Pterygota</taxon>
        <taxon>Neoptera</taxon>
        <taxon>Endopterygota</taxon>
        <taxon>Diptera</taxon>
        <taxon>Brachycera</taxon>
        <taxon>Muscomorpha</taxon>
        <taxon>Ephydroidea</taxon>
        <taxon>Drosophilidae</taxon>
        <taxon>Drosophila</taxon>
        <taxon>Sophophora</taxon>
    </lineage>
</organism>
<keyword evidence="4" id="KW-0645">Protease</keyword>
<evidence type="ECO:0000256" key="5">
    <source>
        <dbReference type="ARBA" id="ARBA00022801"/>
    </source>
</evidence>
<evidence type="ECO:0000256" key="13">
    <source>
        <dbReference type="ARBA" id="ARBA00047881"/>
    </source>
</evidence>
<dbReference type="GO" id="GO:0006508">
    <property type="term" value="P:proteolysis"/>
    <property type="evidence" value="ECO:0007669"/>
    <property type="project" value="UniProtKB-KW"/>
</dbReference>
<keyword evidence="3 17" id="KW-0031">Aminopeptidase</keyword>
<dbReference type="Gene3D" id="3.40.220.10">
    <property type="entry name" value="Leucine Aminopeptidase, subunit E, domain 1"/>
    <property type="match status" value="1"/>
</dbReference>
<dbReference type="OMA" id="MPLWKYF"/>